<dbReference type="GO" id="GO:0016020">
    <property type="term" value="C:membrane"/>
    <property type="evidence" value="ECO:0007669"/>
    <property type="project" value="UniProtKB-SubCell"/>
</dbReference>
<evidence type="ECO:0000256" key="5">
    <source>
        <dbReference type="ARBA" id="ARBA00022989"/>
    </source>
</evidence>
<evidence type="ECO:0000259" key="9">
    <source>
        <dbReference type="SMART" id="SM01190"/>
    </source>
</evidence>
<keyword evidence="6 7" id="KW-0472">Membrane</keyword>
<evidence type="ECO:0000256" key="8">
    <source>
        <dbReference type="SAM" id="SignalP"/>
    </source>
</evidence>
<dbReference type="Pfam" id="PF01105">
    <property type="entry name" value="EMP24_GP25L"/>
    <property type="match status" value="1"/>
</dbReference>
<keyword evidence="3 7" id="KW-0812">Transmembrane</keyword>
<protein>
    <submittedName>
        <fullName evidence="10">Cop-coated vesicle membrane protein p24, putative</fullName>
    </submittedName>
</protein>
<dbReference type="RefSeq" id="XP_067717739.1">
    <property type="nucleotide sequence ID" value="XM_067861638.1"/>
</dbReference>
<name>A0AAV4M1A6_BABCB</name>
<evidence type="ECO:0000256" key="2">
    <source>
        <dbReference type="ARBA" id="ARBA00007104"/>
    </source>
</evidence>
<feature type="signal peptide" evidence="8">
    <location>
        <begin position="1"/>
        <end position="21"/>
    </location>
</feature>
<evidence type="ECO:0000256" key="1">
    <source>
        <dbReference type="ARBA" id="ARBA00004479"/>
    </source>
</evidence>
<dbReference type="InterPro" id="IPR015720">
    <property type="entry name" value="Emp24-like"/>
</dbReference>
<dbReference type="AlphaFoldDB" id="A0AAV4M1A6"/>
<evidence type="ECO:0000256" key="6">
    <source>
        <dbReference type="ARBA" id="ARBA00023136"/>
    </source>
</evidence>
<keyword evidence="5 7" id="KW-1133">Transmembrane helix</keyword>
<comment type="subcellular location">
    <subcellularLocation>
        <location evidence="1">Membrane</location>
        <topology evidence="1">Single-pass type I membrane protein</topology>
    </subcellularLocation>
</comment>
<keyword evidence="4 8" id="KW-0732">Signal</keyword>
<comment type="caution">
    <text evidence="10">The sequence shown here is derived from an EMBL/GenBank/DDBJ whole genome shotgun (WGS) entry which is preliminary data.</text>
</comment>
<dbReference type="GeneID" id="94197151"/>
<evidence type="ECO:0000313" key="10">
    <source>
        <dbReference type="EMBL" id="GIX65670.1"/>
    </source>
</evidence>
<comment type="similarity">
    <text evidence="2">Belongs to the EMP24/GP25L family.</text>
</comment>
<sequence>MGGQIWALSVLALAAAALVRGTQMTLKGDETRCFTALASHGEKLTGSAEAVPDEHALRSMLYKVDSLTEKPKTIPVYVVIDNQFEFKVQETGYYSLCITNKSHGKNTVVFNYRVETGLNKDLSSVTTVEDTAAVTRFAELVLQNTHAIVDRTETYSSREQLYSAIIDDMNSRIIRWSVCQMIFLICICFFQIYYISSFFEAKSFV</sequence>
<accession>A0AAV4M1A6</accession>
<organism evidence="10 11">
    <name type="scientific">Babesia caballi</name>
    <dbReference type="NCBI Taxonomy" id="5871"/>
    <lineage>
        <taxon>Eukaryota</taxon>
        <taxon>Sar</taxon>
        <taxon>Alveolata</taxon>
        <taxon>Apicomplexa</taxon>
        <taxon>Aconoidasida</taxon>
        <taxon>Piroplasmida</taxon>
        <taxon>Babesiidae</taxon>
        <taxon>Babesia</taxon>
    </lineage>
</organism>
<proteinExistence type="inferred from homology"/>
<keyword evidence="11" id="KW-1185">Reference proteome</keyword>
<dbReference type="PANTHER" id="PTHR22811">
    <property type="entry name" value="TRANSMEMBRANE EMP24 DOMAIN-CONTAINING PROTEIN"/>
    <property type="match status" value="1"/>
</dbReference>
<reference evidence="10 11" key="1">
    <citation type="submission" date="2021-06" db="EMBL/GenBank/DDBJ databases">
        <title>Genome sequence of Babesia caballi.</title>
        <authorList>
            <person name="Yamagishi J."/>
            <person name="Kidaka T."/>
            <person name="Ochi A."/>
        </authorList>
    </citation>
    <scope>NUCLEOTIDE SEQUENCE [LARGE SCALE GENOMIC DNA]</scope>
    <source>
        <strain evidence="10">USDA-D6B2</strain>
    </source>
</reference>
<dbReference type="SMART" id="SM01190">
    <property type="entry name" value="EMP24_GP25L"/>
    <property type="match status" value="1"/>
</dbReference>
<evidence type="ECO:0000256" key="7">
    <source>
        <dbReference type="SAM" id="Phobius"/>
    </source>
</evidence>
<dbReference type="InterPro" id="IPR009038">
    <property type="entry name" value="GOLD_dom"/>
</dbReference>
<evidence type="ECO:0000256" key="3">
    <source>
        <dbReference type="ARBA" id="ARBA00022692"/>
    </source>
</evidence>
<dbReference type="EMBL" id="BPLF01000005">
    <property type="protein sequence ID" value="GIX65670.1"/>
    <property type="molecule type" value="Genomic_DNA"/>
</dbReference>
<feature type="domain" description="GOLD" evidence="9">
    <location>
        <begin position="21"/>
        <end position="200"/>
    </location>
</feature>
<feature type="transmembrane region" description="Helical" evidence="7">
    <location>
        <begin position="173"/>
        <end position="195"/>
    </location>
</feature>
<evidence type="ECO:0000256" key="4">
    <source>
        <dbReference type="ARBA" id="ARBA00022729"/>
    </source>
</evidence>
<dbReference type="Proteomes" id="UP001497744">
    <property type="component" value="Unassembled WGS sequence"/>
</dbReference>
<gene>
    <name evidence="10" type="ORF">BcabD6B2_51050</name>
</gene>
<evidence type="ECO:0000313" key="11">
    <source>
        <dbReference type="Proteomes" id="UP001497744"/>
    </source>
</evidence>
<feature type="chain" id="PRO_5043427846" evidence="8">
    <location>
        <begin position="22"/>
        <end position="205"/>
    </location>
</feature>